<dbReference type="GO" id="GO:0016747">
    <property type="term" value="F:acyltransferase activity, transferring groups other than amino-acyl groups"/>
    <property type="evidence" value="ECO:0007669"/>
    <property type="project" value="InterPro"/>
</dbReference>
<proteinExistence type="predicted"/>
<reference evidence="5" key="2">
    <citation type="submission" date="2016-04" db="EMBL/GenBank/DDBJ databases">
        <title>Planomonospora sphaerica JCM9374 whole genome shotgun sequence.</title>
        <authorList>
            <person name="Suzuki T."/>
            <person name="Dohra H."/>
            <person name="Kodani S."/>
        </authorList>
    </citation>
    <scope>NUCLEOTIDE SEQUENCE [LARGE SCALE GENOMIC DNA]</scope>
    <source>
        <strain evidence="5">JCM 9374</strain>
    </source>
</reference>
<comment type="caution">
    <text evidence="4">The sequence shown here is derived from an EMBL/GenBank/DDBJ whole genome shotgun (WGS) entry which is preliminary data.</text>
</comment>
<dbReference type="Proteomes" id="UP000077701">
    <property type="component" value="Unassembled WGS sequence"/>
</dbReference>
<dbReference type="InterPro" id="IPR000182">
    <property type="entry name" value="GNAT_dom"/>
</dbReference>
<evidence type="ECO:0000313" key="4">
    <source>
        <dbReference type="EMBL" id="GAT71086.1"/>
    </source>
</evidence>
<evidence type="ECO:0000259" key="3">
    <source>
        <dbReference type="PROSITE" id="PS51186"/>
    </source>
</evidence>
<dbReference type="Gene3D" id="3.40.630.30">
    <property type="match status" value="1"/>
</dbReference>
<reference evidence="4 5" key="1">
    <citation type="journal article" date="2016" name="Genome Announc.">
        <title>Draft Genome Sequence of Planomonospora sphaerica JCM9374, a Rare Actinomycete.</title>
        <authorList>
            <person name="Dohra H."/>
            <person name="Suzuki T."/>
            <person name="Inoue Y."/>
            <person name="Kodani S."/>
        </authorList>
    </citation>
    <scope>NUCLEOTIDE SEQUENCE [LARGE SCALE GENOMIC DNA]</scope>
    <source>
        <strain evidence="4 5">JCM 9374</strain>
    </source>
</reference>
<keyword evidence="1" id="KW-0808">Transferase</keyword>
<dbReference type="OrthoDB" id="5173601at2"/>
<dbReference type="EMBL" id="BDCX01000021">
    <property type="protein sequence ID" value="GAT71086.1"/>
    <property type="molecule type" value="Genomic_DNA"/>
</dbReference>
<accession>A0A171DPV2</accession>
<dbReference type="SUPFAM" id="SSF55729">
    <property type="entry name" value="Acyl-CoA N-acyltransferases (Nat)"/>
    <property type="match status" value="1"/>
</dbReference>
<gene>
    <name evidence="4" type="ORF">PS9374_06777</name>
</gene>
<dbReference type="InterPro" id="IPR050832">
    <property type="entry name" value="Bact_Acetyltransf"/>
</dbReference>
<dbReference type="Pfam" id="PF00583">
    <property type="entry name" value="Acetyltransf_1"/>
    <property type="match status" value="1"/>
</dbReference>
<dbReference type="RefSeq" id="WP_068903903.1">
    <property type="nucleotide sequence ID" value="NZ_BDCX01000021.1"/>
</dbReference>
<dbReference type="PROSITE" id="PS51186">
    <property type="entry name" value="GNAT"/>
    <property type="match status" value="1"/>
</dbReference>
<evidence type="ECO:0000313" key="5">
    <source>
        <dbReference type="Proteomes" id="UP000077701"/>
    </source>
</evidence>
<protein>
    <submittedName>
        <fullName evidence="4">Molybdopterin-guanine dinucleotide biosynthesis protein MobC</fullName>
    </submittedName>
</protein>
<name>A0A171DPV2_9ACTN</name>
<dbReference type="AlphaFoldDB" id="A0A171DPV2"/>
<evidence type="ECO:0000256" key="2">
    <source>
        <dbReference type="ARBA" id="ARBA00023315"/>
    </source>
</evidence>
<keyword evidence="5" id="KW-1185">Reference proteome</keyword>
<organism evidence="4 5">
    <name type="scientific">Planomonospora sphaerica</name>
    <dbReference type="NCBI Taxonomy" id="161355"/>
    <lineage>
        <taxon>Bacteria</taxon>
        <taxon>Bacillati</taxon>
        <taxon>Actinomycetota</taxon>
        <taxon>Actinomycetes</taxon>
        <taxon>Streptosporangiales</taxon>
        <taxon>Streptosporangiaceae</taxon>
        <taxon>Planomonospora</taxon>
    </lineage>
</organism>
<keyword evidence="2" id="KW-0012">Acyltransferase</keyword>
<feature type="domain" description="N-acetyltransferase" evidence="3">
    <location>
        <begin position="7"/>
        <end position="198"/>
    </location>
</feature>
<dbReference type="CDD" id="cd04301">
    <property type="entry name" value="NAT_SF"/>
    <property type="match status" value="1"/>
</dbReference>
<dbReference type="InterPro" id="IPR016181">
    <property type="entry name" value="Acyl_CoA_acyltransferase"/>
</dbReference>
<dbReference type="STRING" id="161355.PS9374_06777"/>
<evidence type="ECO:0000256" key="1">
    <source>
        <dbReference type="ARBA" id="ARBA00022679"/>
    </source>
</evidence>
<sequence>MRSSQAITIRREVPPGTERQAAELYWEAFGRKLGPALNPPDKAVGFIAAHLNHDRAVAALAGDRLVGLAGYRHAGRALTGGTAGDVLRSYGLLSGLPRLALLALLERDPAPGELVMDGITVDPAHRGTGIGTLLLQEITSVAATLGYRQIRLDVIDTNPRARALYERRGFTATGTEHTPYLRTLMGFGAVTTMRRPVTTPQGGRG</sequence>
<dbReference type="PANTHER" id="PTHR43877">
    <property type="entry name" value="AMINOALKYLPHOSPHONATE N-ACETYLTRANSFERASE-RELATED-RELATED"/>
    <property type="match status" value="1"/>
</dbReference>